<feature type="DNA-binding region" description="H-T-H motif" evidence="4">
    <location>
        <begin position="37"/>
        <end position="56"/>
    </location>
</feature>
<dbReference type="SUPFAM" id="SSF48498">
    <property type="entry name" value="Tetracyclin repressor-like, C-terminal domain"/>
    <property type="match status" value="1"/>
</dbReference>
<accession>A0A7K3M8D7</accession>
<name>A0A7K3M8D7_9ACTN</name>
<dbReference type="InterPro" id="IPR001647">
    <property type="entry name" value="HTH_TetR"/>
</dbReference>
<gene>
    <name evidence="6" type="ORF">F7O44_21120</name>
</gene>
<evidence type="ECO:0000313" key="7">
    <source>
        <dbReference type="Proteomes" id="UP000460435"/>
    </source>
</evidence>
<dbReference type="InterPro" id="IPR049445">
    <property type="entry name" value="TetR_SbtR-like_C"/>
</dbReference>
<feature type="domain" description="HTH tetR-type" evidence="5">
    <location>
        <begin position="14"/>
        <end position="74"/>
    </location>
</feature>
<proteinExistence type="predicted"/>
<keyword evidence="1" id="KW-0805">Transcription regulation</keyword>
<organism evidence="6 7">
    <name type="scientific">Phytoactinopolyspora mesophila</name>
    <dbReference type="NCBI Taxonomy" id="2650750"/>
    <lineage>
        <taxon>Bacteria</taxon>
        <taxon>Bacillati</taxon>
        <taxon>Actinomycetota</taxon>
        <taxon>Actinomycetes</taxon>
        <taxon>Jiangellales</taxon>
        <taxon>Jiangellaceae</taxon>
        <taxon>Phytoactinopolyspora</taxon>
    </lineage>
</organism>
<dbReference type="InterPro" id="IPR036271">
    <property type="entry name" value="Tet_transcr_reg_TetR-rel_C_sf"/>
</dbReference>
<dbReference type="PRINTS" id="PR00455">
    <property type="entry name" value="HTHTETR"/>
</dbReference>
<keyword evidence="3" id="KW-0804">Transcription</keyword>
<evidence type="ECO:0000256" key="4">
    <source>
        <dbReference type="PROSITE-ProRule" id="PRU00335"/>
    </source>
</evidence>
<protein>
    <submittedName>
        <fullName evidence="6">TetR family transcriptional regulator</fullName>
    </submittedName>
</protein>
<sequence length="201" mass="21646">MPKLWTETIEAHRREVRDAVLDTTAALVAEQGLLSVTMSQIAEGAGIGRATLYKYFPDVETIVLAWHERQITNHLEHLAAVRDGVNDAGQRVRAVLEAYAHISRGIAEHGIRHHNPELAAFLHRDEHGQVTGARRELSGMIRDLLAEAAATGDVRDDIGADELANYCLHALSAAGALPSAAAVSRLVDVTLAGLRSSGGLR</sequence>
<dbReference type="SUPFAM" id="SSF46689">
    <property type="entry name" value="Homeodomain-like"/>
    <property type="match status" value="1"/>
</dbReference>
<evidence type="ECO:0000256" key="3">
    <source>
        <dbReference type="ARBA" id="ARBA00023163"/>
    </source>
</evidence>
<dbReference type="GO" id="GO:0003700">
    <property type="term" value="F:DNA-binding transcription factor activity"/>
    <property type="evidence" value="ECO:0007669"/>
    <property type="project" value="TreeGrafter"/>
</dbReference>
<dbReference type="Pfam" id="PF21597">
    <property type="entry name" value="TetR_C_43"/>
    <property type="match status" value="1"/>
</dbReference>
<dbReference type="Proteomes" id="UP000460435">
    <property type="component" value="Unassembled WGS sequence"/>
</dbReference>
<dbReference type="Pfam" id="PF00440">
    <property type="entry name" value="TetR_N"/>
    <property type="match status" value="1"/>
</dbReference>
<dbReference type="Gene3D" id="1.10.357.10">
    <property type="entry name" value="Tetracycline Repressor, domain 2"/>
    <property type="match status" value="1"/>
</dbReference>
<dbReference type="InterPro" id="IPR009057">
    <property type="entry name" value="Homeodomain-like_sf"/>
</dbReference>
<evidence type="ECO:0000313" key="6">
    <source>
        <dbReference type="EMBL" id="NDL59576.1"/>
    </source>
</evidence>
<dbReference type="PANTHER" id="PTHR30055:SF234">
    <property type="entry name" value="HTH-TYPE TRANSCRIPTIONAL REGULATOR BETI"/>
    <property type="match status" value="1"/>
</dbReference>
<reference evidence="6 7" key="1">
    <citation type="submission" date="2019-11" db="EMBL/GenBank/DDBJ databases">
        <authorList>
            <person name="Li X.-J."/>
            <person name="Feng X.-M."/>
        </authorList>
    </citation>
    <scope>NUCLEOTIDE SEQUENCE [LARGE SCALE GENOMIC DNA]</scope>
    <source>
        <strain evidence="6 7">XMNu-373</strain>
    </source>
</reference>
<evidence type="ECO:0000259" key="5">
    <source>
        <dbReference type="PROSITE" id="PS50977"/>
    </source>
</evidence>
<evidence type="ECO:0000256" key="2">
    <source>
        <dbReference type="ARBA" id="ARBA00023125"/>
    </source>
</evidence>
<evidence type="ECO:0000256" key="1">
    <source>
        <dbReference type="ARBA" id="ARBA00023015"/>
    </source>
</evidence>
<dbReference type="GO" id="GO:0000976">
    <property type="term" value="F:transcription cis-regulatory region binding"/>
    <property type="evidence" value="ECO:0007669"/>
    <property type="project" value="TreeGrafter"/>
</dbReference>
<dbReference type="PANTHER" id="PTHR30055">
    <property type="entry name" value="HTH-TYPE TRANSCRIPTIONAL REGULATOR RUTR"/>
    <property type="match status" value="1"/>
</dbReference>
<keyword evidence="2 4" id="KW-0238">DNA-binding</keyword>
<keyword evidence="7" id="KW-1185">Reference proteome</keyword>
<dbReference type="EMBL" id="WLZY01000008">
    <property type="protein sequence ID" value="NDL59576.1"/>
    <property type="molecule type" value="Genomic_DNA"/>
</dbReference>
<comment type="caution">
    <text evidence="6">The sequence shown here is derived from an EMBL/GenBank/DDBJ whole genome shotgun (WGS) entry which is preliminary data.</text>
</comment>
<dbReference type="InterPro" id="IPR050109">
    <property type="entry name" value="HTH-type_TetR-like_transc_reg"/>
</dbReference>
<dbReference type="RefSeq" id="WP_162452289.1">
    <property type="nucleotide sequence ID" value="NZ_WLZY01000008.1"/>
</dbReference>
<dbReference type="PROSITE" id="PS50977">
    <property type="entry name" value="HTH_TETR_2"/>
    <property type="match status" value="1"/>
</dbReference>
<dbReference type="AlphaFoldDB" id="A0A7K3M8D7"/>